<dbReference type="STRING" id="745366.GA0070213_101473"/>
<name>A0A1C5GRT4_9ACTN</name>
<keyword evidence="3" id="KW-1185">Reference proteome</keyword>
<feature type="transmembrane region" description="Helical" evidence="1">
    <location>
        <begin position="33"/>
        <end position="50"/>
    </location>
</feature>
<dbReference type="RefSeq" id="WP_175441168.1">
    <property type="nucleotide sequence ID" value="NZ_FMDM01000001.1"/>
</dbReference>
<evidence type="ECO:0000256" key="1">
    <source>
        <dbReference type="SAM" id="Phobius"/>
    </source>
</evidence>
<keyword evidence="1" id="KW-1133">Transmembrane helix</keyword>
<keyword evidence="1" id="KW-0472">Membrane</keyword>
<reference evidence="3" key="1">
    <citation type="submission" date="2016-06" db="EMBL/GenBank/DDBJ databases">
        <authorList>
            <person name="Varghese N."/>
            <person name="Submissions Spin"/>
        </authorList>
    </citation>
    <scope>NUCLEOTIDE SEQUENCE [LARGE SCALE GENOMIC DNA]</scope>
    <source>
        <strain evidence="3">DSM 45647</strain>
    </source>
</reference>
<dbReference type="AlphaFoldDB" id="A0A1C5GRT4"/>
<sequence length="54" mass="5475">MRILLAAVVVLAAALGVAGLVYGEADDSPGLQLLSALLVIGAVAVVARHARRPR</sequence>
<evidence type="ECO:0000313" key="3">
    <source>
        <dbReference type="Proteomes" id="UP000199360"/>
    </source>
</evidence>
<organism evidence="2 3">
    <name type="scientific">Micromonospora humi</name>
    <dbReference type="NCBI Taxonomy" id="745366"/>
    <lineage>
        <taxon>Bacteria</taxon>
        <taxon>Bacillati</taxon>
        <taxon>Actinomycetota</taxon>
        <taxon>Actinomycetes</taxon>
        <taxon>Micromonosporales</taxon>
        <taxon>Micromonosporaceae</taxon>
        <taxon>Micromonospora</taxon>
    </lineage>
</organism>
<dbReference type="EMBL" id="FMDM01000001">
    <property type="protein sequence ID" value="SCG36505.1"/>
    <property type="molecule type" value="Genomic_DNA"/>
</dbReference>
<accession>A0A1C5GRT4</accession>
<protein>
    <submittedName>
        <fullName evidence="2">Uncharacterized protein</fullName>
    </submittedName>
</protein>
<dbReference type="Proteomes" id="UP000199360">
    <property type="component" value="Unassembled WGS sequence"/>
</dbReference>
<keyword evidence="1" id="KW-0812">Transmembrane</keyword>
<proteinExistence type="predicted"/>
<evidence type="ECO:0000313" key="2">
    <source>
        <dbReference type="EMBL" id="SCG36505.1"/>
    </source>
</evidence>
<gene>
    <name evidence="2" type="ORF">GA0070213_101473</name>
</gene>